<dbReference type="AlphaFoldDB" id="A0A4Q7KG53"/>
<dbReference type="Gene3D" id="3.50.50.60">
    <property type="entry name" value="FAD/NAD(P)-binding domain"/>
    <property type="match status" value="1"/>
</dbReference>
<evidence type="ECO:0000313" key="4">
    <source>
        <dbReference type="Proteomes" id="UP000294257"/>
    </source>
</evidence>
<dbReference type="Pfam" id="PF01266">
    <property type="entry name" value="DAO"/>
    <property type="match status" value="1"/>
</dbReference>
<dbReference type="EMBL" id="SGWQ01000009">
    <property type="protein sequence ID" value="RZS34223.1"/>
    <property type="molecule type" value="Genomic_DNA"/>
</dbReference>
<evidence type="ECO:0000259" key="2">
    <source>
        <dbReference type="Pfam" id="PF01266"/>
    </source>
</evidence>
<name>A0A4Q7KG53_9PSEU</name>
<dbReference type="PANTHER" id="PTHR13847">
    <property type="entry name" value="SARCOSINE DEHYDROGENASE-RELATED"/>
    <property type="match status" value="1"/>
</dbReference>
<dbReference type="OrthoDB" id="3613324at2"/>
<dbReference type="InterPro" id="IPR036188">
    <property type="entry name" value="FAD/NAD-bd_sf"/>
</dbReference>
<dbReference type="InterPro" id="IPR006076">
    <property type="entry name" value="FAD-dep_OxRdtase"/>
</dbReference>
<feature type="compositionally biased region" description="Polar residues" evidence="1">
    <location>
        <begin position="363"/>
        <end position="381"/>
    </location>
</feature>
<dbReference type="RefSeq" id="WP_130346521.1">
    <property type="nucleotide sequence ID" value="NZ_SGWQ01000009.1"/>
</dbReference>
<dbReference type="SUPFAM" id="SSF51905">
    <property type="entry name" value="FAD/NAD(P)-binding domain"/>
    <property type="match status" value="1"/>
</dbReference>
<feature type="domain" description="FAD dependent oxidoreductase" evidence="2">
    <location>
        <begin position="10"/>
        <end position="352"/>
    </location>
</feature>
<dbReference type="Proteomes" id="UP000294257">
    <property type="component" value="Unassembled WGS sequence"/>
</dbReference>
<organism evidence="3 4">
    <name type="scientific">Herbihabitans rhizosphaerae</name>
    <dbReference type="NCBI Taxonomy" id="1872711"/>
    <lineage>
        <taxon>Bacteria</taxon>
        <taxon>Bacillati</taxon>
        <taxon>Actinomycetota</taxon>
        <taxon>Actinomycetes</taxon>
        <taxon>Pseudonocardiales</taxon>
        <taxon>Pseudonocardiaceae</taxon>
        <taxon>Herbihabitans</taxon>
    </lineage>
</organism>
<feature type="region of interest" description="Disordered" evidence="1">
    <location>
        <begin position="358"/>
        <end position="381"/>
    </location>
</feature>
<evidence type="ECO:0000256" key="1">
    <source>
        <dbReference type="SAM" id="MobiDB-lite"/>
    </source>
</evidence>
<reference evidence="3 4" key="1">
    <citation type="submission" date="2019-02" db="EMBL/GenBank/DDBJ databases">
        <title>Genomic Encyclopedia of Type Strains, Phase IV (KMG-IV): sequencing the most valuable type-strain genomes for metagenomic binning, comparative biology and taxonomic classification.</title>
        <authorList>
            <person name="Goeker M."/>
        </authorList>
    </citation>
    <scope>NUCLEOTIDE SEQUENCE [LARGE SCALE GENOMIC DNA]</scope>
    <source>
        <strain evidence="3 4">DSM 101727</strain>
    </source>
</reference>
<dbReference type="GO" id="GO:0005737">
    <property type="term" value="C:cytoplasm"/>
    <property type="evidence" value="ECO:0007669"/>
    <property type="project" value="TreeGrafter"/>
</dbReference>
<proteinExistence type="predicted"/>
<comment type="caution">
    <text evidence="3">The sequence shown here is derived from an EMBL/GenBank/DDBJ whole genome shotgun (WGS) entry which is preliminary data.</text>
</comment>
<sequence>MKPAKVDQFDLVVVGAGIVGTMTAFLATDRRPDARVLLVDQGLVGNGASAFSAGFDVPLVGSEDHREFVRRGTAIYGELRESMPDLPVRQLDVFAVVDAGRVAALEKRVEGTELRPATDDESTLVRENYPDLVVSDEQTLLRMTAGGYCGSVRTVAERLVAVSRKSTGFASWAGMRVAGVFGRDETTMLRFGGGIEVAADQVVFATGPWIADGCAGITNTGIRVKKVAALHIERRPRPDAPALLFPDEDAFLLPLQAEGRWLFSFASREWDVRPREEELTIDDDDRRRAFETLHRYAPSFARAVRGGRVWCDGYSVDRVPLIRRVTDHPRVVLAGGCSGSGFRLAPAIAEKALELSGAPAMPNTATPDTAMTNTSDQGSPE</sequence>
<dbReference type="Gene3D" id="3.30.9.10">
    <property type="entry name" value="D-Amino Acid Oxidase, subunit A, domain 2"/>
    <property type="match status" value="1"/>
</dbReference>
<gene>
    <name evidence="3" type="ORF">EV193_10910</name>
</gene>
<accession>A0A4Q7KG53</accession>
<keyword evidence="4" id="KW-1185">Reference proteome</keyword>
<protein>
    <submittedName>
        <fullName evidence="3">Glycine/D-amino acid oxidase-like deaminating enzyme</fullName>
    </submittedName>
</protein>
<evidence type="ECO:0000313" key="3">
    <source>
        <dbReference type="EMBL" id="RZS34223.1"/>
    </source>
</evidence>